<reference evidence="2 3" key="1">
    <citation type="submission" date="2020-09" db="EMBL/GenBank/DDBJ databases">
        <title>De no assembly of potato wild relative species, Solanum commersonii.</title>
        <authorList>
            <person name="Cho K."/>
        </authorList>
    </citation>
    <scope>NUCLEOTIDE SEQUENCE [LARGE SCALE GENOMIC DNA]</scope>
    <source>
        <strain evidence="2">LZ3.2</strain>
        <tissue evidence="2">Leaf</tissue>
    </source>
</reference>
<organism evidence="2 3">
    <name type="scientific">Solanum commersonii</name>
    <name type="common">Commerson's wild potato</name>
    <name type="synonym">Commerson's nightshade</name>
    <dbReference type="NCBI Taxonomy" id="4109"/>
    <lineage>
        <taxon>Eukaryota</taxon>
        <taxon>Viridiplantae</taxon>
        <taxon>Streptophyta</taxon>
        <taxon>Embryophyta</taxon>
        <taxon>Tracheophyta</taxon>
        <taxon>Spermatophyta</taxon>
        <taxon>Magnoliopsida</taxon>
        <taxon>eudicotyledons</taxon>
        <taxon>Gunneridae</taxon>
        <taxon>Pentapetalae</taxon>
        <taxon>asterids</taxon>
        <taxon>lamiids</taxon>
        <taxon>Solanales</taxon>
        <taxon>Solanaceae</taxon>
        <taxon>Solanoideae</taxon>
        <taxon>Solaneae</taxon>
        <taxon>Solanum</taxon>
    </lineage>
</organism>
<accession>A0A9J5YU25</accession>
<evidence type="ECO:0000256" key="1">
    <source>
        <dbReference type="SAM" id="MobiDB-lite"/>
    </source>
</evidence>
<dbReference type="AlphaFoldDB" id="A0A9J5YU25"/>
<dbReference type="EMBL" id="JACXVP010000006">
    <property type="protein sequence ID" value="KAG5603272.1"/>
    <property type="molecule type" value="Genomic_DNA"/>
</dbReference>
<comment type="caution">
    <text evidence="2">The sequence shown here is derived from an EMBL/GenBank/DDBJ whole genome shotgun (WGS) entry which is preliminary data.</text>
</comment>
<feature type="compositionally biased region" description="Basic and acidic residues" evidence="1">
    <location>
        <begin position="63"/>
        <end position="77"/>
    </location>
</feature>
<protein>
    <submittedName>
        <fullName evidence="2">Uncharacterized protein</fullName>
    </submittedName>
</protein>
<proteinExistence type="predicted"/>
<name>A0A9J5YU25_SOLCO</name>
<evidence type="ECO:0000313" key="2">
    <source>
        <dbReference type="EMBL" id="KAG5603272.1"/>
    </source>
</evidence>
<gene>
    <name evidence="2" type="ORF">H5410_034642</name>
</gene>
<evidence type="ECO:0000313" key="3">
    <source>
        <dbReference type="Proteomes" id="UP000824120"/>
    </source>
</evidence>
<keyword evidence="3" id="KW-1185">Reference proteome</keyword>
<dbReference type="Proteomes" id="UP000824120">
    <property type="component" value="Chromosome 6"/>
</dbReference>
<feature type="region of interest" description="Disordered" evidence="1">
    <location>
        <begin position="1"/>
        <end position="82"/>
    </location>
</feature>
<sequence length="110" mass="12735">MEKHKQFWSGISKILPLNNNGDLQNEKNNAHSACSPLHRYSRQHSSHLSSLIRRRRQPFSSPHRHDADKSGDLEKPHRTNAKTNHDQINFFFTVCIGNVVTEEGYHHALE</sequence>